<reference evidence="3" key="1">
    <citation type="submission" date="2021-01" db="EMBL/GenBank/DDBJ databases">
        <authorList>
            <person name="Corre E."/>
            <person name="Pelletier E."/>
            <person name="Niang G."/>
            <person name="Scheremetjew M."/>
            <person name="Finn R."/>
            <person name="Kale V."/>
            <person name="Holt S."/>
            <person name="Cochrane G."/>
            <person name="Meng A."/>
            <person name="Brown T."/>
            <person name="Cohen L."/>
        </authorList>
    </citation>
    <scope>NUCLEOTIDE SEQUENCE</scope>
    <source>
        <strain evidence="3">CCMP3105</strain>
    </source>
</reference>
<evidence type="ECO:0000256" key="1">
    <source>
        <dbReference type="SAM" id="Coils"/>
    </source>
</evidence>
<accession>A0A7S4SZA1</accession>
<sequence length="1425" mass="150674">MVKGWQASQTTAWPSQPSWGRQEGAWPPQPPSHGGQEKGGWRRQLPQPPTGKGGKAAGPRGHTEAPWEEAEEAGEPELSATESFLRNDLALVQPRPGETERQAKVRAMAERIRAEARAAAQGRGGGEPGAAVATGGDADDGGDDVAATVGGALASPPPLNGGRAAGGGAGAVTGAGAGAAAERRREEKDAQRVQAMLPKLEERVSAAEDEAEKVTILAAPLAMEAVEELRELQLSSVRETERAVKAALGTVGKVRRELEARGKEVEAMAPLAKESAKEETAKLAARLDAVQARLDEHKSVRKDHELALQAEKLFGELASRLAAVEVDCEKAAMMAEPLGKALDTNPQEIGAAEIREAKEALRVAQATLAPTARLISGKVSGLKGAVRSKMLDLQSRAEASQALLDRTQRTVEEAQSRAAALPILRQAQERAAAVEEVLQKMRETEAPFLMGIETMPPEEAGEVLSRMDRAAALAQGALADAAKYVSLKAVEVGRLAEGAAEAARRELEGVRKQLDEGLARVRAFQAEATKRRRLNLAEAVRARLAEAEAAVTRMRDAGAALSHQQQQQAGAPEGSEGPAAALERAHAAELEAQNAVAAARRELQEKQQDLKPLDGSNPDALKGSEVLRTKVRVNYMETELTKFRKLAKEFEEKLRVGKSLAEVLESLKDAEEEVDRIAAAAEEWPEDVKPPEEAEKGIVSIQSKLSATTVQVEAKLQAAQGLELRELRGIFSRLQRAQAKLDRVKDASRERSRSLSMRAVREAADAVRAAEAAVGPLAAAAAGHLGGLPLPRLEALHAQTVSAGEAVDKARAALAQSQGLETAAKVELARLQLRFRAAERKSRAASEAATLHFERAAGAATQQALDALRTAARKEDGSYDAESLFAELSDGTGEVAEAQFCGFLAKQQGPRGEPAVPAEKARLAFRKIAPHGGLMRRAFVSSLADFLTVAREIVVTDEFAIQSAKKVRKLEVGELVEALGETKEDGSLGLQRVRCRAVRDGTAGWVTVRSTAGTTYLERAGKPFLWCAQEVALRSGAEARSAPARELRAGEVVELLEGPRVERLGSDLRVRGAACGGDEAAGWLQVQDGSGGVLAKLSTAIYRCSEAIAMTDTADFGSCAMVRRIDSGEALELLDGEEEARPSEGGARRKFRACRDSVEGWVTVRGSQGTVYAKPAPRHYVCTQASPLHVGLGAESAVVRILMPGEAFAGFEEPREVAGGETTETYKARALLDGREGWVTATSAGEVLPWSARCQVLRTVPLTRGFPANEAAEVIEVLRLLEPGEAVDVTELPAEDSSSGLLRACCVARKDKAVGWVTVREGATLLLRPAAGAGEGEKAGAEAEGEKTGEGPGEAGAPRSGPGEAAPTTPPGRPGARPTKRPWQPTPGGPAAGKGAQKGWPGARPPMRAASPPAKRFKGKGKAGK</sequence>
<feature type="compositionally biased region" description="Acidic residues" evidence="2">
    <location>
        <begin position="66"/>
        <end position="75"/>
    </location>
</feature>
<feature type="coiled-coil region" evidence="1">
    <location>
        <begin position="397"/>
        <end position="444"/>
    </location>
</feature>
<feature type="region of interest" description="Disordered" evidence="2">
    <location>
        <begin position="1"/>
        <end position="145"/>
    </location>
</feature>
<feature type="compositionally biased region" description="Basic residues" evidence="2">
    <location>
        <begin position="1415"/>
        <end position="1425"/>
    </location>
</feature>
<feature type="region of interest" description="Disordered" evidence="2">
    <location>
        <begin position="556"/>
        <end position="586"/>
    </location>
</feature>
<feature type="coiled-coil region" evidence="1">
    <location>
        <begin position="183"/>
        <end position="217"/>
    </location>
</feature>
<feature type="compositionally biased region" description="Low complexity" evidence="2">
    <location>
        <begin position="569"/>
        <end position="582"/>
    </location>
</feature>
<feature type="compositionally biased region" description="Basic and acidic residues" evidence="2">
    <location>
        <begin position="601"/>
        <end position="612"/>
    </location>
</feature>
<feature type="compositionally biased region" description="Basic and acidic residues" evidence="2">
    <location>
        <begin position="97"/>
        <end position="116"/>
    </location>
</feature>
<feature type="compositionally biased region" description="Polar residues" evidence="2">
    <location>
        <begin position="1"/>
        <end position="19"/>
    </location>
</feature>
<protein>
    <submittedName>
        <fullName evidence="3">Uncharacterized protein</fullName>
    </submittedName>
</protein>
<gene>
    <name evidence="3" type="ORF">AMON00008_LOCUS59176</name>
</gene>
<feature type="region of interest" description="Disordered" evidence="2">
    <location>
        <begin position="601"/>
        <end position="621"/>
    </location>
</feature>
<evidence type="ECO:0000256" key="2">
    <source>
        <dbReference type="SAM" id="MobiDB-lite"/>
    </source>
</evidence>
<organism evidence="3">
    <name type="scientific">Alexandrium monilatum</name>
    <dbReference type="NCBI Taxonomy" id="311494"/>
    <lineage>
        <taxon>Eukaryota</taxon>
        <taxon>Sar</taxon>
        <taxon>Alveolata</taxon>
        <taxon>Dinophyceae</taxon>
        <taxon>Gonyaulacales</taxon>
        <taxon>Pyrocystaceae</taxon>
        <taxon>Alexandrium</taxon>
    </lineage>
</organism>
<feature type="compositionally biased region" description="Low complexity" evidence="2">
    <location>
        <begin position="1355"/>
        <end position="1367"/>
    </location>
</feature>
<proteinExistence type="predicted"/>
<evidence type="ECO:0000313" key="3">
    <source>
        <dbReference type="EMBL" id="CAE4660003.1"/>
    </source>
</evidence>
<feature type="compositionally biased region" description="Low complexity" evidence="2">
    <location>
        <begin position="1393"/>
        <end position="1414"/>
    </location>
</feature>
<dbReference type="EMBL" id="HBNR01082693">
    <property type="protein sequence ID" value="CAE4660003.1"/>
    <property type="molecule type" value="Transcribed_RNA"/>
</dbReference>
<name>A0A7S4SZA1_9DINO</name>
<feature type="compositionally biased region" description="Basic and acidic residues" evidence="2">
    <location>
        <begin position="1335"/>
        <end position="1349"/>
    </location>
</feature>
<keyword evidence="1" id="KW-0175">Coiled coil</keyword>
<feature type="region of interest" description="Disordered" evidence="2">
    <location>
        <begin position="1333"/>
        <end position="1425"/>
    </location>
</feature>